<dbReference type="EMBL" id="JACXVP010000002">
    <property type="protein sequence ID" value="KAG5628051.1"/>
    <property type="molecule type" value="Genomic_DNA"/>
</dbReference>
<proteinExistence type="predicted"/>
<name>A0A9J6AUV7_SOLCO</name>
<keyword evidence="2" id="KW-1185">Reference proteome</keyword>
<dbReference type="AlphaFoldDB" id="A0A9J6AUV7"/>
<reference evidence="1 2" key="1">
    <citation type="submission" date="2020-09" db="EMBL/GenBank/DDBJ databases">
        <title>De no assembly of potato wild relative species, Solanum commersonii.</title>
        <authorList>
            <person name="Cho K."/>
        </authorList>
    </citation>
    <scope>NUCLEOTIDE SEQUENCE [LARGE SCALE GENOMIC DNA]</scope>
    <source>
        <strain evidence="1">LZ3.2</strain>
        <tissue evidence="1">Leaf</tissue>
    </source>
</reference>
<organism evidence="1 2">
    <name type="scientific">Solanum commersonii</name>
    <name type="common">Commerson's wild potato</name>
    <name type="synonym">Commerson's nightshade</name>
    <dbReference type="NCBI Taxonomy" id="4109"/>
    <lineage>
        <taxon>Eukaryota</taxon>
        <taxon>Viridiplantae</taxon>
        <taxon>Streptophyta</taxon>
        <taxon>Embryophyta</taxon>
        <taxon>Tracheophyta</taxon>
        <taxon>Spermatophyta</taxon>
        <taxon>Magnoliopsida</taxon>
        <taxon>eudicotyledons</taxon>
        <taxon>Gunneridae</taxon>
        <taxon>Pentapetalae</taxon>
        <taxon>asterids</taxon>
        <taxon>lamiids</taxon>
        <taxon>Solanales</taxon>
        <taxon>Solanaceae</taxon>
        <taxon>Solanoideae</taxon>
        <taxon>Solaneae</taxon>
        <taxon>Solanum</taxon>
    </lineage>
</organism>
<protein>
    <submittedName>
        <fullName evidence="1">Uncharacterized protein</fullName>
    </submittedName>
</protein>
<gene>
    <name evidence="1" type="ORF">H5410_013269</name>
</gene>
<sequence length="199" mass="22827">MSTSRRIDKTPQKSMEEERKPHHYYITEIMEQRKYLILINTGLEENYITRKLVTEDEIITTEQSCPELPKALTYTEETTEKEIIIGGIPIIIKFKVYQGDENITLGIKWLEQIVGLCYPGKFLFFKLKSRLEVLSLCVDCKWFHQQLVLIINTFATEKALVNSSSSRTTLSSSSRVLVSSSPSSSSKVLGLDIILFLRL</sequence>
<evidence type="ECO:0000313" key="1">
    <source>
        <dbReference type="EMBL" id="KAG5628051.1"/>
    </source>
</evidence>
<comment type="caution">
    <text evidence="1">The sequence shown here is derived from an EMBL/GenBank/DDBJ whole genome shotgun (WGS) entry which is preliminary data.</text>
</comment>
<dbReference type="Proteomes" id="UP000824120">
    <property type="component" value="Chromosome 2"/>
</dbReference>
<accession>A0A9J6AUV7</accession>
<evidence type="ECO:0000313" key="2">
    <source>
        <dbReference type="Proteomes" id="UP000824120"/>
    </source>
</evidence>